<protein>
    <recommendedName>
        <fullName evidence="3">Retrotransposon gag domain-containing protein</fullName>
    </recommendedName>
</protein>
<accession>A0A2N9GS82</accession>
<organism evidence="2">
    <name type="scientific">Fagus sylvatica</name>
    <name type="common">Beechnut</name>
    <dbReference type="NCBI Taxonomy" id="28930"/>
    <lineage>
        <taxon>Eukaryota</taxon>
        <taxon>Viridiplantae</taxon>
        <taxon>Streptophyta</taxon>
        <taxon>Embryophyta</taxon>
        <taxon>Tracheophyta</taxon>
        <taxon>Spermatophyta</taxon>
        <taxon>Magnoliopsida</taxon>
        <taxon>eudicotyledons</taxon>
        <taxon>Gunneridae</taxon>
        <taxon>Pentapetalae</taxon>
        <taxon>rosids</taxon>
        <taxon>fabids</taxon>
        <taxon>Fagales</taxon>
        <taxon>Fagaceae</taxon>
        <taxon>Fagus</taxon>
    </lineage>
</organism>
<gene>
    <name evidence="2" type="ORF">FSB_LOCUS30215</name>
</gene>
<dbReference type="AlphaFoldDB" id="A0A2N9GS82"/>
<reference evidence="2" key="1">
    <citation type="submission" date="2018-02" db="EMBL/GenBank/DDBJ databases">
        <authorList>
            <person name="Cohen D.B."/>
            <person name="Kent A.D."/>
        </authorList>
    </citation>
    <scope>NUCLEOTIDE SEQUENCE</scope>
</reference>
<evidence type="ECO:0008006" key="3">
    <source>
        <dbReference type="Google" id="ProtNLM"/>
    </source>
</evidence>
<evidence type="ECO:0000256" key="1">
    <source>
        <dbReference type="SAM" id="MobiDB-lite"/>
    </source>
</evidence>
<feature type="region of interest" description="Disordered" evidence="1">
    <location>
        <begin position="42"/>
        <end position="67"/>
    </location>
</feature>
<name>A0A2N9GS82_FAGSY</name>
<proteinExistence type="predicted"/>
<dbReference type="EMBL" id="OIVN01002291">
    <property type="protein sequence ID" value="SPD02333.1"/>
    <property type="molecule type" value="Genomic_DNA"/>
</dbReference>
<sequence length="410" mass="47639">MAPEVEAEFNATNEEEFPKRGAWEIEMEAMRRQLAVLTEQFQKYKPPQDPKSEHVVQQQRRAPERQQQLQAPPFMDHKKVKIVGTKLKGRASTWWEQIQMQRFRFGKKKIQDWSKMKTKLQEQFLPFNYLQTQFARRTLHYQSLGSTNKPEQQPWQSKNAQHVASAHTSSNVATKTSFVALQAKNKTLMTETMEEESDVATFQCSNWQKHSNAAAFQCSIGMMKDILMIEENQEEHYLQEPVYDQYQGAEDVSKGILMIHEIEEILEEPLVYNIEVEDEIGDDKEEGITLEGMLTSKPVSNQFVLENMDATTKILQVSKEEIEEKKRLASKISHTTCSSEDRACDLLFEGSHCSLHKREHYYTLRPKKDTTKSKPMVKIKKISQERLSRSQDRLGLMHLGPNTYHAPKTI</sequence>
<evidence type="ECO:0000313" key="2">
    <source>
        <dbReference type="EMBL" id="SPD02333.1"/>
    </source>
</evidence>
<feature type="compositionally biased region" description="Low complexity" evidence="1">
    <location>
        <begin position="57"/>
        <end position="67"/>
    </location>
</feature>